<protein>
    <submittedName>
        <fullName evidence="1">Uncharacterized protein</fullName>
    </submittedName>
</protein>
<comment type="caution">
    <text evidence="1">The sequence shown here is derived from an EMBL/GenBank/DDBJ whole genome shotgun (WGS) entry which is preliminary data.</text>
</comment>
<keyword evidence="2" id="KW-1185">Reference proteome</keyword>
<proteinExistence type="predicted"/>
<reference evidence="2" key="1">
    <citation type="journal article" date="2019" name="Int. J. Syst. Evol. Microbiol.">
        <title>The Global Catalogue of Microorganisms (GCM) 10K type strain sequencing project: providing services to taxonomists for standard genome sequencing and annotation.</title>
        <authorList>
            <consortium name="The Broad Institute Genomics Platform"/>
            <consortium name="The Broad Institute Genome Sequencing Center for Infectious Disease"/>
            <person name="Wu L."/>
            <person name="Ma J."/>
        </authorList>
    </citation>
    <scope>NUCLEOTIDE SEQUENCE [LARGE SCALE GENOMIC DNA]</scope>
    <source>
        <strain evidence="2">JCM 30742</strain>
    </source>
</reference>
<gene>
    <name evidence="1" type="ORF">GCM10023081_40160</name>
</gene>
<organism evidence="1 2">
    <name type="scientific">Arthrobacter ginkgonis</name>
    <dbReference type="NCBI Taxonomy" id="1630594"/>
    <lineage>
        <taxon>Bacteria</taxon>
        <taxon>Bacillati</taxon>
        <taxon>Actinomycetota</taxon>
        <taxon>Actinomycetes</taxon>
        <taxon>Micrococcales</taxon>
        <taxon>Micrococcaceae</taxon>
        <taxon>Arthrobacter</taxon>
    </lineage>
</organism>
<sequence>MGWFDTWFDEADWPKDPRLDPFRDGVWRLSLNGETKGWVTTSVTPMRSFPFFWVKLECMWNQVHWADGKHEDVDEDYGPEWFAVEELLAGHFTTFDSRFDRDATLDATVVTGPERDRLWAQLKHGSEPTART</sequence>
<evidence type="ECO:0000313" key="2">
    <source>
        <dbReference type="Proteomes" id="UP001500752"/>
    </source>
</evidence>
<dbReference type="RefSeq" id="WP_345153660.1">
    <property type="nucleotide sequence ID" value="NZ_BAABEO010000026.1"/>
</dbReference>
<evidence type="ECO:0000313" key="1">
    <source>
        <dbReference type="EMBL" id="GAA3699257.1"/>
    </source>
</evidence>
<dbReference type="EMBL" id="BAABEO010000026">
    <property type="protein sequence ID" value="GAA3699257.1"/>
    <property type="molecule type" value="Genomic_DNA"/>
</dbReference>
<dbReference type="Proteomes" id="UP001500752">
    <property type="component" value="Unassembled WGS sequence"/>
</dbReference>
<name>A0ABP7D0Z9_9MICC</name>
<accession>A0ABP7D0Z9</accession>